<evidence type="ECO:0000259" key="8">
    <source>
        <dbReference type="Pfam" id="PF02687"/>
    </source>
</evidence>
<name>A0A402BIG0_9CHLR</name>
<dbReference type="PANTHER" id="PTHR30572">
    <property type="entry name" value="MEMBRANE COMPONENT OF TRANSPORTER-RELATED"/>
    <property type="match status" value="1"/>
</dbReference>
<evidence type="ECO:0000313" key="9">
    <source>
        <dbReference type="EMBL" id="GCE31037.1"/>
    </source>
</evidence>
<evidence type="ECO:0000256" key="6">
    <source>
        <dbReference type="ARBA" id="ARBA00038076"/>
    </source>
</evidence>
<feature type="transmembrane region" description="Helical" evidence="7">
    <location>
        <begin position="367"/>
        <end position="392"/>
    </location>
</feature>
<dbReference type="InterPro" id="IPR003838">
    <property type="entry name" value="ABC3_permease_C"/>
</dbReference>
<comment type="caution">
    <text evidence="9">The sequence shown here is derived from an EMBL/GenBank/DDBJ whole genome shotgun (WGS) entry which is preliminary data.</text>
</comment>
<feature type="transmembrane region" description="Helical" evidence="7">
    <location>
        <begin position="612"/>
        <end position="630"/>
    </location>
</feature>
<accession>A0A402BIG0</accession>
<feature type="transmembrane region" description="Helical" evidence="7">
    <location>
        <begin position="413"/>
        <end position="443"/>
    </location>
</feature>
<comment type="subcellular location">
    <subcellularLocation>
        <location evidence="1">Cell membrane</location>
        <topology evidence="1">Multi-pass membrane protein</topology>
    </subcellularLocation>
</comment>
<feature type="transmembrane region" description="Helical" evidence="7">
    <location>
        <begin position="995"/>
        <end position="1017"/>
    </location>
</feature>
<comment type="similarity">
    <text evidence="6">Belongs to the ABC-4 integral membrane protein family.</text>
</comment>
<feature type="domain" description="ABC3 transporter permease C-terminal" evidence="8">
    <location>
        <begin position="891"/>
        <end position="1019"/>
    </location>
</feature>
<sequence length="1031" mass="111978">MVKSTRSQRGNRRLSPFSSVVTLAMWRWRQTGFLLSIIALGMIAAVLIASSIPLFSDVMTTAGLRNTLRSTPDDSEIVATSNTSAISAASIQAMHDQFDGLLKPSLGSYIQAPEFSFVTGDLSFAAPSKEQRSLVMSAVNVAHAQPHLSHLKGKMAGTTNAEPNTLDVMMTPTTAKRLGLKVGSTFPLNFNYYAKPLPTAYSNDPSPPQKKQPLTARVSALFDIDSANSAYWHGNNYEPLITSSQGKAFYTYNFMISDTRFVSMVEQVKTLNKADAAFTTAGSYSFLWSYHLNPTMATVGNLDELINRIDGLQNQYQADYGDSTFVGDSTRTFPFVSKIDLSSTLFSYSDHPSNLERFRSRIAVAQIPAAVLTIMIMVLILFFVSLMTNLLVDRQAEAIAVLRSRGASSNQVFWALMAQCISLGIVALLIALPLAVFLIYSIASRMLPVASRDALNVITNNPVAALQRGIWYALAVILVVWLTMAISIFAASRSDVLAIRRQSGRSNKRPLWQRLNLDVIAAIIALAGYGISYYLTSISNVIQGDARTLIATPLSIIAPFFLIIGFMFLFLRLFPLLLRFMASLVARGRGAVSMLALAQIGRTPRQSIRMTLLLALATAFALFTLVYTASQAQHIQDISTYQVGADMSGEIGGGPSQPDTTALIKRYKNAPGVLGASAGYATEAIGGRGGGISLEVRAVDAATFGSTVIWPSQDEAKKGNALLTQMIAKDKVAAKLEVLPVIIDTNTANRLLLHVNSTLTVRISGLNVQDMSCVVMGIVPHIPTVNDRIAVGGQGAVIPGGVLMDYTTYRTVYTSKLHKLKNKFLLPDVPGLNHVWLHTKSDDASLIGLRTFLKKPQYTLQNLLDRWQILASLNTDPLYLILSGLMVVGTVTALLLALVGDLLASWLSARMRLTNFAILRAIGTTPREVASMLTWEQAIVYTIGLLLGIGFGLVLANTMIPALSFTDLNTTLANNDQLYSLQTAFPTRLIFPSTLIWGLVVMVGLYGIALATMVRVVSRPTLGQALRLNED</sequence>
<dbReference type="PANTHER" id="PTHR30572:SF4">
    <property type="entry name" value="ABC TRANSPORTER PERMEASE YTRF"/>
    <property type="match status" value="1"/>
</dbReference>
<keyword evidence="5 7" id="KW-0472">Membrane</keyword>
<gene>
    <name evidence="9" type="ORF">KDA_65210</name>
</gene>
<keyword evidence="4 7" id="KW-1133">Transmembrane helix</keyword>
<dbReference type="InterPro" id="IPR050250">
    <property type="entry name" value="Macrolide_Exporter_MacB"/>
</dbReference>
<feature type="transmembrane region" description="Helical" evidence="7">
    <location>
        <begin position="938"/>
        <end position="960"/>
    </location>
</feature>
<keyword evidence="3 7" id="KW-0812">Transmembrane</keyword>
<keyword evidence="10" id="KW-1185">Reference proteome</keyword>
<dbReference type="RefSeq" id="WP_161982574.1">
    <property type="nucleotide sequence ID" value="NZ_BIFT01000002.1"/>
</dbReference>
<organism evidence="9 10">
    <name type="scientific">Dictyobacter alpinus</name>
    <dbReference type="NCBI Taxonomy" id="2014873"/>
    <lineage>
        <taxon>Bacteria</taxon>
        <taxon>Bacillati</taxon>
        <taxon>Chloroflexota</taxon>
        <taxon>Ktedonobacteria</taxon>
        <taxon>Ktedonobacterales</taxon>
        <taxon>Dictyobacteraceae</taxon>
        <taxon>Dictyobacter</taxon>
    </lineage>
</organism>
<dbReference type="Pfam" id="PF02687">
    <property type="entry name" value="FtsX"/>
    <property type="match status" value="2"/>
</dbReference>
<reference evidence="10" key="1">
    <citation type="submission" date="2018-12" db="EMBL/GenBank/DDBJ databases">
        <title>Tengunoibacter tsumagoiensis gen. nov., sp. nov., Dictyobacter kobayashii sp. nov., D. alpinus sp. nov., and D. joshuensis sp. nov. and description of Dictyobacteraceae fam. nov. within the order Ktedonobacterales isolated from Tengu-no-mugimeshi.</title>
        <authorList>
            <person name="Wang C.M."/>
            <person name="Zheng Y."/>
            <person name="Sakai Y."/>
            <person name="Toyoda A."/>
            <person name="Minakuchi Y."/>
            <person name="Abe K."/>
            <person name="Yokota A."/>
            <person name="Yabe S."/>
        </authorList>
    </citation>
    <scope>NUCLEOTIDE SEQUENCE [LARGE SCALE GENOMIC DNA]</scope>
    <source>
        <strain evidence="10">Uno16</strain>
    </source>
</reference>
<feature type="domain" description="ABC3 transporter permease C-terminal" evidence="8">
    <location>
        <begin position="371"/>
        <end position="493"/>
    </location>
</feature>
<evidence type="ECO:0000256" key="3">
    <source>
        <dbReference type="ARBA" id="ARBA00022692"/>
    </source>
</evidence>
<dbReference type="AlphaFoldDB" id="A0A402BIG0"/>
<protein>
    <recommendedName>
        <fullName evidence="8">ABC3 transporter permease C-terminal domain-containing protein</fullName>
    </recommendedName>
</protein>
<evidence type="ECO:0000256" key="1">
    <source>
        <dbReference type="ARBA" id="ARBA00004651"/>
    </source>
</evidence>
<feature type="transmembrane region" description="Helical" evidence="7">
    <location>
        <begin position="878"/>
        <end position="904"/>
    </location>
</feature>
<dbReference type="GO" id="GO:0022857">
    <property type="term" value="F:transmembrane transporter activity"/>
    <property type="evidence" value="ECO:0007669"/>
    <property type="project" value="TreeGrafter"/>
</dbReference>
<dbReference type="Proteomes" id="UP000287171">
    <property type="component" value="Unassembled WGS sequence"/>
</dbReference>
<dbReference type="EMBL" id="BIFT01000002">
    <property type="protein sequence ID" value="GCE31037.1"/>
    <property type="molecule type" value="Genomic_DNA"/>
</dbReference>
<evidence type="ECO:0000313" key="10">
    <source>
        <dbReference type="Proteomes" id="UP000287171"/>
    </source>
</evidence>
<keyword evidence="2" id="KW-1003">Cell membrane</keyword>
<evidence type="ECO:0000256" key="5">
    <source>
        <dbReference type="ARBA" id="ARBA00023136"/>
    </source>
</evidence>
<feature type="transmembrane region" description="Helical" evidence="7">
    <location>
        <begin position="515"/>
        <end position="536"/>
    </location>
</feature>
<feature type="transmembrane region" description="Helical" evidence="7">
    <location>
        <begin position="556"/>
        <end position="578"/>
    </location>
</feature>
<evidence type="ECO:0000256" key="7">
    <source>
        <dbReference type="SAM" id="Phobius"/>
    </source>
</evidence>
<feature type="transmembrane region" description="Helical" evidence="7">
    <location>
        <begin position="470"/>
        <end position="491"/>
    </location>
</feature>
<proteinExistence type="inferred from homology"/>
<dbReference type="GO" id="GO:0005886">
    <property type="term" value="C:plasma membrane"/>
    <property type="evidence" value="ECO:0007669"/>
    <property type="project" value="UniProtKB-SubCell"/>
</dbReference>
<feature type="transmembrane region" description="Helical" evidence="7">
    <location>
        <begin position="33"/>
        <end position="55"/>
    </location>
</feature>
<evidence type="ECO:0000256" key="4">
    <source>
        <dbReference type="ARBA" id="ARBA00022989"/>
    </source>
</evidence>
<evidence type="ECO:0000256" key="2">
    <source>
        <dbReference type="ARBA" id="ARBA00022475"/>
    </source>
</evidence>